<dbReference type="RefSeq" id="WP_035451858.1">
    <property type="nucleotide sequence ID" value="NZ_AZGA01000018.1"/>
</dbReference>
<dbReference type="Proteomes" id="UP000051236">
    <property type="component" value="Unassembled WGS sequence"/>
</dbReference>
<dbReference type="GO" id="GO:0016887">
    <property type="term" value="F:ATP hydrolysis activity"/>
    <property type="evidence" value="ECO:0007669"/>
    <property type="project" value="InterPro"/>
</dbReference>
<keyword evidence="2" id="KW-0547">Nucleotide-binding</keyword>
<keyword evidence="3 5" id="KW-0067">ATP-binding</keyword>
<dbReference type="CDD" id="cd03230">
    <property type="entry name" value="ABC_DR_subfamily_A"/>
    <property type="match status" value="1"/>
</dbReference>
<dbReference type="SMART" id="SM00382">
    <property type="entry name" value="AAA"/>
    <property type="match status" value="1"/>
</dbReference>
<dbReference type="PANTHER" id="PTHR42939">
    <property type="entry name" value="ABC TRANSPORTER ATP-BINDING PROTEIN ALBC-RELATED"/>
    <property type="match status" value="1"/>
</dbReference>
<evidence type="ECO:0000259" key="4">
    <source>
        <dbReference type="PROSITE" id="PS50893"/>
    </source>
</evidence>
<dbReference type="AlphaFoldDB" id="X0QKX5"/>
<proteinExistence type="predicted"/>
<evidence type="ECO:0000256" key="2">
    <source>
        <dbReference type="ARBA" id="ARBA00022741"/>
    </source>
</evidence>
<dbReference type="Pfam" id="PF00005">
    <property type="entry name" value="ABC_tran"/>
    <property type="match status" value="1"/>
</dbReference>
<dbReference type="InterPro" id="IPR003593">
    <property type="entry name" value="AAA+_ATPase"/>
</dbReference>
<dbReference type="eggNOG" id="COG1131">
    <property type="taxonomic scope" value="Bacteria"/>
</dbReference>
<dbReference type="PANTHER" id="PTHR42939:SF3">
    <property type="entry name" value="ABC TRANSPORTER ATP-BINDING COMPONENT"/>
    <property type="match status" value="1"/>
</dbReference>
<name>X0QKX5_9LACO</name>
<accession>X0QKX5</accession>
<dbReference type="STRING" id="1423734.FC83_GL001860"/>
<dbReference type="InterPro" id="IPR051782">
    <property type="entry name" value="ABC_Transporter_VariousFunc"/>
</dbReference>
<dbReference type="SUPFAM" id="SSF52540">
    <property type="entry name" value="P-loop containing nucleoside triphosphate hydrolases"/>
    <property type="match status" value="1"/>
</dbReference>
<organism evidence="5 6">
    <name type="scientific">Agrilactobacillus composti DSM 18527 = JCM 14202</name>
    <dbReference type="NCBI Taxonomy" id="1423734"/>
    <lineage>
        <taxon>Bacteria</taxon>
        <taxon>Bacillati</taxon>
        <taxon>Bacillota</taxon>
        <taxon>Bacilli</taxon>
        <taxon>Lactobacillales</taxon>
        <taxon>Lactobacillaceae</taxon>
        <taxon>Agrilactobacillus</taxon>
    </lineage>
</organism>
<gene>
    <name evidence="5" type="ORF">FC83_GL001860</name>
</gene>
<dbReference type="PROSITE" id="PS50893">
    <property type="entry name" value="ABC_TRANSPORTER_2"/>
    <property type="match status" value="1"/>
</dbReference>
<dbReference type="PATRIC" id="fig|1423734.3.peg.1883"/>
<protein>
    <submittedName>
        <fullName evidence="5">Abc transporteratp-binding protein</fullName>
    </submittedName>
</protein>
<evidence type="ECO:0000256" key="1">
    <source>
        <dbReference type="ARBA" id="ARBA00022448"/>
    </source>
</evidence>
<evidence type="ECO:0000313" key="6">
    <source>
        <dbReference type="Proteomes" id="UP000051236"/>
    </source>
</evidence>
<evidence type="ECO:0000313" key="5">
    <source>
        <dbReference type="EMBL" id="KRM35014.1"/>
    </source>
</evidence>
<dbReference type="EMBL" id="AZGA01000018">
    <property type="protein sequence ID" value="KRM35014.1"/>
    <property type="molecule type" value="Genomic_DNA"/>
</dbReference>
<dbReference type="Gene3D" id="3.40.50.300">
    <property type="entry name" value="P-loop containing nucleotide triphosphate hydrolases"/>
    <property type="match status" value="1"/>
</dbReference>
<dbReference type="InterPro" id="IPR003439">
    <property type="entry name" value="ABC_transporter-like_ATP-bd"/>
</dbReference>
<dbReference type="InterPro" id="IPR027417">
    <property type="entry name" value="P-loop_NTPase"/>
</dbReference>
<comment type="caution">
    <text evidence="5">The sequence shown here is derived from an EMBL/GenBank/DDBJ whole genome shotgun (WGS) entry which is preliminary data.</text>
</comment>
<sequence length="245" mass="27077">MTNKNLLVVEHLTKNYPKFHLTDISFALAPGTIMGLIGVNGAGKSTILKSIAGLVTPDEGTIVNAATDNLAVMLGETVYYPEKRLATITAITRRFYPTWDAAQYRYYLDFFKLDDHQRVKTLSTGMQIKYQLAVAMSHHAPVLILDEPTSGIDPVSRQAIGQVLQHYVADGQHSILFSTHITTDLAAVADTITYIHDGKLLYTAPKAAFSAHFKQQFGLKATDPLSFDEIMLKIERQVLVDAIPD</sequence>
<evidence type="ECO:0000256" key="3">
    <source>
        <dbReference type="ARBA" id="ARBA00022840"/>
    </source>
</evidence>
<dbReference type="OrthoDB" id="9804819at2"/>
<feature type="domain" description="ABC transporter" evidence="4">
    <location>
        <begin position="1"/>
        <end position="222"/>
    </location>
</feature>
<reference evidence="5 6" key="1">
    <citation type="journal article" date="2015" name="Genome Announc.">
        <title>Expanding the biotechnology potential of lactobacilli through comparative genomics of 213 strains and associated genera.</title>
        <authorList>
            <person name="Sun Z."/>
            <person name="Harris H.M."/>
            <person name="McCann A."/>
            <person name="Guo C."/>
            <person name="Argimon S."/>
            <person name="Zhang W."/>
            <person name="Yang X."/>
            <person name="Jeffery I.B."/>
            <person name="Cooney J.C."/>
            <person name="Kagawa T.F."/>
            <person name="Liu W."/>
            <person name="Song Y."/>
            <person name="Salvetti E."/>
            <person name="Wrobel A."/>
            <person name="Rasinkangas P."/>
            <person name="Parkhill J."/>
            <person name="Rea M.C."/>
            <person name="O'Sullivan O."/>
            <person name="Ritari J."/>
            <person name="Douillard F.P."/>
            <person name="Paul Ross R."/>
            <person name="Yang R."/>
            <person name="Briner A.E."/>
            <person name="Felis G.E."/>
            <person name="de Vos W.M."/>
            <person name="Barrangou R."/>
            <person name="Klaenhammer T.R."/>
            <person name="Caufield P.W."/>
            <person name="Cui Y."/>
            <person name="Zhang H."/>
            <person name="O'Toole P.W."/>
        </authorList>
    </citation>
    <scope>NUCLEOTIDE SEQUENCE [LARGE SCALE GENOMIC DNA]</scope>
    <source>
        <strain evidence="5 6">DSM 18527</strain>
    </source>
</reference>
<keyword evidence="6" id="KW-1185">Reference proteome</keyword>
<dbReference type="GO" id="GO:0005524">
    <property type="term" value="F:ATP binding"/>
    <property type="evidence" value="ECO:0007669"/>
    <property type="project" value="UniProtKB-KW"/>
</dbReference>
<keyword evidence="1" id="KW-0813">Transport</keyword>